<comment type="caution">
    <text evidence="1">The sequence shown here is derived from an EMBL/GenBank/DDBJ whole genome shotgun (WGS) entry which is preliminary data.</text>
</comment>
<reference evidence="1 2" key="1">
    <citation type="submission" date="2019-12" db="EMBL/GenBank/DDBJ databases">
        <authorList>
            <person name="Floudas D."/>
            <person name="Bentzer J."/>
            <person name="Ahren D."/>
            <person name="Johansson T."/>
            <person name="Persson P."/>
            <person name="Tunlid A."/>
        </authorList>
    </citation>
    <scope>NUCLEOTIDE SEQUENCE [LARGE SCALE GENOMIC DNA]</scope>
    <source>
        <strain evidence="1 2">CBS 102.39</strain>
    </source>
</reference>
<dbReference type="Proteomes" id="UP000521872">
    <property type="component" value="Unassembled WGS sequence"/>
</dbReference>
<name>A0A8H4VTT2_9AGAR</name>
<evidence type="ECO:0000313" key="1">
    <source>
        <dbReference type="EMBL" id="KAF4622481.1"/>
    </source>
</evidence>
<organism evidence="1 2">
    <name type="scientific">Agrocybe pediades</name>
    <dbReference type="NCBI Taxonomy" id="84607"/>
    <lineage>
        <taxon>Eukaryota</taxon>
        <taxon>Fungi</taxon>
        <taxon>Dikarya</taxon>
        <taxon>Basidiomycota</taxon>
        <taxon>Agaricomycotina</taxon>
        <taxon>Agaricomycetes</taxon>
        <taxon>Agaricomycetidae</taxon>
        <taxon>Agaricales</taxon>
        <taxon>Agaricineae</taxon>
        <taxon>Strophariaceae</taxon>
        <taxon>Agrocybe</taxon>
    </lineage>
</organism>
<evidence type="ECO:0000313" key="2">
    <source>
        <dbReference type="Proteomes" id="UP000521872"/>
    </source>
</evidence>
<sequence length="133" mass="13884">MPDKAKITIPAAFQVHGSWCKVILDTPGTFLLSTGVSSVSAANSSTGGSTLFWQFNSEESTDICGAAVIPFAFIVDADATTMSFSTSHSSDGLEAGDSKGTITVYIGEVPFVNQVTKSPDGTNSRAWFPSLPV</sequence>
<keyword evidence="2" id="KW-1185">Reference proteome</keyword>
<proteinExistence type="predicted"/>
<gene>
    <name evidence="1" type="ORF">D9613_009418</name>
</gene>
<dbReference type="AlphaFoldDB" id="A0A8H4VTT2"/>
<dbReference type="EMBL" id="JAACJL010000002">
    <property type="protein sequence ID" value="KAF4622481.1"/>
    <property type="molecule type" value="Genomic_DNA"/>
</dbReference>
<protein>
    <submittedName>
        <fullName evidence="1">Uncharacterized protein</fullName>
    </submittedName>
</protein>
<accession>A0A8H4VTT2</accession>